<dbReference type="AlphaFoldDB" id="A0A060LY29"/>
<dbReference type="PATRIC" id="fig|1246626.3.peg.3593"/>
<evidence type="ECO:0000259" key="1">
    <source>
        <dbReference type="Pfam" id="PF03551"/>
    </source>
</evidence>
<dbReference type="InterPro" id="IPR036390">
    <property type="entry name" value="WH_DNA-bd_sf"/>
</dbReference>
<dbReference type="InterPro" id="IPR005149">
    <property type="entry name" value="Tscrpt_reg_PadR_N"/>
</dbReference>
<protein>
    <submittedName>
        <fullName evidence="2">DNA-binding protein yizB</fullName>
    </submittedName>
</protein>
<keyword evidence="3" id="KW-1185">Reference proteome</keyword>
<dbReference type="Proteomes" id="UP000027142">
    <property type="component" value="Chromosome"/>
</dbReference>
<dbReference type="KEGG" id="ble:BleG1_3604"/>
<dbReference type="PANTHER" id="PTHR33169">
    <property type="entry name" value="PADR-FAMILY TRANSCRIPTIONAL REGULATOR"/>
    <property type="match status" value="1"/>
</dbReference>
<organism evidence="2 3">
    <name type="scientific">Shouchella lehensis G1</name>
    <dbReference type="NCBI Taxonomy" id="1246626"/>
    <lineage>
        <taxon>Bacteria</taxon>
        <taxon>Bacillati</taxon>
        <taxon>Bacillota</taxon>
        <taxon>Bacilli</taxon>
        <taxon>Bacillales</taxon>
        <taxon>Bacillaceae</taxon>
        <taxon>Shouchella</taxon>
    </lineage>
</organism>
<dbReference type="InterPro" id="IPR052509">
    <property type="entry name" value="Metal_resp_DNA-bind_regulator"/>
</dbReference>
<dbReference type="Gene3D" id="1.10.10.10">
    <property type="entry name" value="Winged helix-like DNA-binding domain superfamily/Winged helix DNA-binding domain"/>
    <property type="match status" value="1"/>
</dbReference>
<feature type="domain" description="Transcription regulator PadR N-terminal" evidence="1">
    <location>
        <begin position="15"/>
        <end position="86"/>
    </location>
</feature>
<dbReference type="HOGENOM" id="CLU_063440_3_1_9"/>
<accession>A0A060LY29</accession>
<sequence>MSRTQILKGILDACVMTIIKEDEVYGYELAVRLQEVGLPEISDGTIYPVLLRLQKKGFIFSELKDSPSGPKRKYYYLTKEGEEELNSIIQQWNTIVTPVNELLGRKDET</sequence>
<dbReference type="Pfam" id="PF03551">
    <property type="entry name" value="PadR"/>
    <property type="match status" value="1"/>
</dbReference>
<name>A0A060LY29_9BACI</name>
<gene>
    <name evidence="2" type="ORF">BleG1_3604</name>
</gene>
<evidence type="ECO:0000313" key="2">
    <source>
        <dbReference type="EMBL" id="AIC96151.1"/>
    </source>
</evidence>
<dbReference type="eggNOG" id="COG1695">
    <property type="taxonomic scope" value="Bacteria"/>
</dbReference>
<dbReference type="GO" id="GO:0003677">
    <property type="term" value="F:DNA binding"/>
    <property type="evidence" value="ECO:0007669"/>
    <property type="project" value="UniProtKB-KW"/>
</dbReference>
<dbReference type="EMBL" id="CP003923">
    <property type="protein sequence ID" value="AIC96151.1"/>
    <property type="molecule type" value="Genomic_DNA"/>
</dbReference>
<keyword evidence="2" id="KW-0238">DNA-binding</keyword>
<dbReference type="SUPFAM" id="SSF46785">
    <property type="entry name" value="Winged helix' DNA-binding domain"/>
    <property type="match status" value="1"/>
</dbReference>
<reference evidence="2 3" key="1">
    <citation type="journal article" date="2014" name="Gene">
        <title>A comparative genomic analysis of the alkalitolerant soil bacterium Bacillus lehensis G1.</title>
        <authorList>
            <person name="Noor Y.M."/>
            <person name="Samsulrizal N.H."/>
            <person name="Jema'on N.A."/>
            <person name="Low K.O."/>
            <person name="Ramli A.N."/>
            <person name="Alias N.I."/>
            <person name="Damis S.I."/>
            <person name="Fuzi S.F."/>
            <person name="Isa M.N."/>
            <person name="Murad A.M."/>
            <person name="Raih M.F."/>
            <person name="Bakar F.D."/>
            <person name="Najimudin N."/>
            <person name="Mahadi N.M."/>
            <person name="Illias R.M."/>
        </authorList>
    </citation>
    <scope>NUCLEOTIDE SEQUENCE [LARGE SCALE GENOMIC DNA]</scope>
    <source>
        <strain evidence="2 3">G1</strain>
    </source>
</reference>
<dbReference type="PANTHER" id="PTHR33169:SF25">
    <property type="entry name" value="DNA-BINDING PROTEIN YIZB-RELATED"/>
    <property type="match status" value="1"/>
</dbReference>
<proteinExistence type="predicted"/>
<evidence type="ECO:0000313" key="3">
    <source>
        <dbReference type="Proteomes" id="UP000027142"/>
    </source>
</evidence>
<dbReference type="InterPro" id="IPR036388">
    <property type="entry name" value="WH-like_DNA-bd_sf"/>
</dbReference>